<name>R4X803_TAPDE</name>
<comment type="caution">
    <text evidence="3">The sequence shown here is derived from an EMBL/GenBank/DDBJ whole genome shotgun (WGS) entry which is preliminary data.</text>
</comment>
<evidence type="ECO:0000313" key="4">
    <source>
        <dbReference type="Proteomes" id="UP000013776"/>
    </source>
</evidence>
<evidence type="ECO:0000259" key="2">
    <source>
        <dbReference type="PROSITE" id="PS50011"/>
    </source>
</evidence>
<evidence type="ECO:0000256" key="1">
    <source>
        <dbReference type="SAM" id="MobiDB-lite"/>
    </source>
</evidence>
<proteinExistence type="predicted"/>
<dbReference type="SUPFAM" id="SSF48371">
    <property type="entry name" value="ARM repeat"/>
    <property type="match status" value="1"/>
</dbReference>
<sequence>MLNTLKNLASSSAIKAAYAISDEPGFSAGAWTVQDAIKKSTKQEVSVLTFSKKSLEQPLQRTSSSLRQSFDAIYTQLKGEAATLARLRHPAMLEVVEPIEESRNSITFVTERVTACLSSLVADDDGDSYSNRRSRNDTSRLDEIEIQKGLLQITIGLEFLQSVAQIVHGNLVPAAIFINAKGDWKLSGFSFAMAMKEDPRHNPPDYDNRLPQNVQRNLDYAAPEFVIDETVSPLNDMFALGCLICALVSPKHKSIIQSNQNLHLYRKAVENLDLSSLQGIPSYLRDVLPQLLTRRPANRLSASAFQSSPFFDNILMNSIRFLDAFPEKTASERQGFMKGLQTVIPQFPPRVLTKKILPGLLDQFQDHALLPLILPNIFIISEGMTQKVFSEAVLPKLRSVFKLTDSPGATMFLLERMPVLKQKITALELKEDAMTLVYTSLTGDVQYLQEKALKVAAEIVKDLDLVTVKTVLFPKIAEVFTHTTMLGIKVTALETFNDLVLHNLDKYTITEKLLPLLKGIKTKEPAVGLAALTLSKSCGEKIDHENVAMDLLPQLWSMSLSPLLSQAQFKQFMNTIKELSARVETEQSRKLSDTGAVPGASIHSNVKSGDLMEDGPSEDISFEHLVLGSKTKTTHATSSFGGSISAGEQNGSVKAPFNWSTPAQPAGGLSSFPAIQPVTATHSSPAYPVMTPSQTGQPMSRPFQSTVNTYSASTYKPPAIQPTALSNSGIDWTAATTQKPAFPTPPMNNTASFSWSSPQPSSHATFPPPSQRLASTIPPPPQANSQRKGLDSYQSLL</sequence>
<evidence type="ECO:0000313" key="3">
    <source>
        <dbReference type="EMBL" id="CCG81569.1"/>
    </source>
</evidence>
<dbReference type="InterPro" id="IPR000719">
    <property type="entry name" value="Prot_kinase_dom"/>
</dbReference>
<dbReference type="EMBL" id="CAHR02000045">
    <property type="protein sequence ID" value="CCG81569.1"/>
    <property type="molecule type" value="Genomic_DNA"/>
</dbReference>
<dbReference type="AlphaFoldDB" id="R4X803"/>
<dbReference type="Gene3D" id="3.30.200.20">
    <property type="entry name" value="Phosphorylase Kinase, domain 1"/>
    <property type="match status" value="1"/>
</dbReference>
<dbReference type="InterPro" id="IPR016024">
    <property type="entry name" value="ARM-type_fold"/>
</dbReference>
<dbReference type="InterPro" id="IPR011009">
    <property type="entry name" value="Kinase-like_dom_sf"/>
</dbReference>
<feature type="domain" description="Protein kinase" evidence="2">
    <location>
        <begin position="1"/>
        <end position="311"/>
    </location>
</feature>
<dbReference type="Gene3D" id="1.10.510.10">
    <property type="entry name" value="Transferase(Phosphotransferase) domain 1"/>
    <property type="match status" value="1"/>
</dbReference>
<dbReference type="Proteomes" id="UP000013776">
    <property type="component" value="Unassembled WGS sequence"/>
</dbReference>
<dbReference type="SMART" id="SM00220">
    <property type="entry name" value="S_TKc"/>
    <property type="match status" value="1"/>
</dbReference>
<dbReference type="CDD" id="cd14011">
    <property type="entry name" value="PK_SCY1_like"/>
    <property type="match status" value="1"/>
</dbReference>
<dbReference type="InterPro" id="IPR051177">
    <property type="entry name" value="CIK-Related_Protein"/>
</dbReference>
<reference evidence="3 4" key="1">
    <citation type="journal article" date="2013" name="MBio">
        <title>Genome sequencing of the plant pathogen Taphrina deformans, the causal agent of peach leaf curl.</title>
        <authorList>
            <person name="Cisse O.H."/>
            <person name="Almeida J.M.G.C.F."/>
            <person name="Fonseca A."/>
            <person name="Kumar A.A."/>
            <person name="Salojaervi J."/>
            <person name="Overmyer K."/>
            <person name="Hauser P.M."/>
            <person name="Pagni M."/>
        </authorList>
    </citation>
    <scope>NUCLEOTIDE SEQUENCE [LARGE SCALE GENOMIC DNA]</scope>
    <source>
        <strain evidence="4">PYCC 5710 / ATCC 11124 / CBS 356.35 / IMI 108563 / JCM 9778 / NBRC 8474</strain>
    </source>
</reference>
<dbReference type="InterPro" id="IPR011989">
    <property type="entry name" value="ARM-like"/>
</dbReference>
<dbReference type="GO" id="GO:0005524">
    <property type="term" value="F:ATP binding"/>
    <property type="evidence" value="ECO:0007669"/>
    <property type="project" value="InterPro"/>
</dbReference>
<dbReference type="PANTHER" id="PTHR12984:SF6">
    <property type="entry name" value="SCY1-LIKE PROTEIN 2"/>
    <property type="match status" value="1"/>
</dbReference>
<dbReference type="eggNOG" id="KOG2137">
    <property type="taxonomic scope" value="Eukaryota"/>
</dbReference>
<dbReference type="VEuPathDB" id="FungiDB:TAPDE_001418"/>
<dbReference type="Gene3D" id="1.25.10.10">
    <property type="entry name" value="Leucine-rich Repeat Variant"/>
    <property type="match status" value="1"/>
</dbReference>
<dbReference type="OrthoDB" id="79687at2759"/>
<dbReference type="PANTHER" id="PTHR12984">
    <property type="entry name" value="SCY1-RELATED S/T PROTEIN KINASE-LIKE"/>
    <property type="match status" value="1"/>
</dbReference>
<dbReference type="STRING" id="1097556.R4X803"/>
<dbReference type="GO" id="GO:0004672">
    <property type="term" value="F:protein kinase activity"/>
    <property type="evidence" value="ECO:0007669"/>
    <property type="project" value="InterPro"/>
</dbReference>
<dbReference type="Pfam" id="PF00069">
    <property type="entry name" value="Pkinase"/>
    <property type="match status" value="1"/>
</dbReference>
<feature type="compositionally biased region" description="Polar residues" evidence="1">
    <location>
        <begin position="783"/>
        <end position="797"/>
    </location>
</feature>
<protein>
    <recommendedName>
        <fullName evidence="2">Protein kinase domain-containing protein</fullName>
    </recommendedName>
</protein>
<gene>
    <name evidence="3" type="ORF">TAPDE_001418</name>
</gene>
<feature type="region of interest" description="Disordered" evidence="1">
    <location>
        <begin position="590"/>
        <end position="611"/>
    </location>
</feature>
<dbReference type="PROSITE" id="PS50011">
    <property type="entry name" value="PROTEIN_KINASE_DOM"/>
    <property type="match status" value="1"/>
</dbReference>
<dbReference type="SUPFAM" id="SSF56112">
    <property type="entry name" value="Protein kinase-like (PK-like)"/>
    <property type="match status" value="1"/>
</dbReference>
<keyword evidence="4" id="KW-1185">Reference proteome</keyword>
<feature type="compositionally biased region" description="Low complexity" evidence="1">
    <location>
        <begin position="752"/>
        <end position="762"/>
    </location>
</feature>
<accession>R4X803</accession>
<feature type="region of interest" description="Disordered" evidence="1">
    <location>
        <begin position="736"/>
        <end position="797"/>
    </location>
</feature>
<organism evidence="3 4">
    <name type="scientific">Taphrina deformans (strain PYCC 5710 / ATCC 11124 / CBS 356.35 / IMI 108563 / JCM 9778 / NBRC 8474)</name>
    <name type="common">Peach leaf curl fungus</name>
    <name type="synonym">Lalaria deformans</name>
    <dbReference type="NCBI Taxonomy" id="1097556"/>
    <lineage>
        <taxon>Eukaryota</taxon>
        <taxon>Fungi</taxon>
        <taxon>Dikarya</taxon>
        <taxon>Ascomycota</taxon>
        <taxon>Taphrinomycotina</taxon>
        <taxon>Taphrinomycetes</taxon>
        <taxon>Taphrinales</taxon>
        <taxon>Taphrinaceae</taxon>
        <taxon>Taphrina</taxon>
    </lineage>
</organism>